<dbReference type="Proteomes" id="UP001186944">
    <property type="component" value="Unassembled WGS sequence"/>
</dbReference>
<dbReference type="GO" id="GO:0016020">
    <property type="term" value="C:membrane"/>
    <property type="evidence" value="ECO:0007669"/>
    <property type="project" value="UniProtKB-SubCell"/>
</dbReference>
<proteinExistence type="predicted"/>
<feature type="repeat" description="ANK" evidence="5">
    <location>
        <begin position="494"/>
        <end position="526"/>
    </location>
</feature>
<feature type="transmembrane region" description="Helical" evidence="6">
    <location>
        <begin position="1076"/>
        <end position="1097"/>
    </location>
</feature>
<keyword evidence="5" id="KW-0040">ANK repeat</keyword>
<dbReference type="AlphaFoldDB" id="A0AA88XKS3"/>
<accession>A0AA88XKS3</accession>
<evidence type="ECO:0000256" key="5">
    <source>
        <dbReference type="PROSITE-ProRule" id="PRU00023"/>
    </source>
</evidence>
<evidence type="ECO:0000256" key="3">
    <source>
        <dbReference type="ARBA" id="ARBA00022989"/>
    </source>
</evidence>
<feature type="transmembrane region" description="Helical" evidence="6">
    <location>
        <begin position="966"/>
        <end position="991"/>
    </location>
</feature>
<feature type="repeat" description="ANK" evidence="5">
    <location>
        <begin position="326"/>
        <end position="358"/>
    </location>
</feature>
<evidence type="ECO:0000313" key="8">
    <source>
        <dbReference type="EMBL" id="KAK3086140.1"/>
    </source>
</evidence>
<dbReference type="InterPro" id="IPR002110">
    <property type="entry name" value="Ankyrin_rpt"/>
</dbReference>
<feature type="repeat" description="ANK" evidence="5">
    <location>
        <begin position="225"/>
        <end position="257"/>
    </location>
</feature>
<feature type="transmembrane region" description="Helical" evidence="6">
    <location>
        <begin position="857"/>
        <end position="878"/>
    </location>
</feature>
<protein>
    <recommendedName>
        <fullName evidence="7">Ion transport domain-containing protein</fullName>
    </recommendedName>
</protein>
<evidence type="ECO:0000256" key="6">
    <source>
        <dbReference type="SAM" id="Phobius"/>
    </source>
</evidence>
<dbReference type="InterPro" id="IPR052391">
    <property type="entry name" value="E3_Ligase-Neurotoxin"/>
</dbReference>
<name>A0AA88XKS3_PINIB</name>
<keyword evidence="4 6" id="KW-0472">Membrane</keyword>
<dbReference type="Pfam" id="PF12796">
    <property type="entry name" value="Ank_2"/>
    <property type="match status" value="3"/>
</dbReference>
<dbReference type="Pfam" id="PF00520">
    <property type="entry name" value="Ion_trans"/>
    <property type="match status" value="1"/>
</dbReference>
<evidence type="ECO:0000259" key="7">
    <source>
        <dbReference type="Pfam" id="PF00520"/>
    </source>
</evidence>
<feature type="transmembrane region" description="Helical" evidence="6">
    <location>
        <begin position="939"/>
        <end position="960"/>
    </location>
</feature>
<feature type="transmembrane region" description="Helical" evidence="6">
    <location>
        <begin position="1003"/>
        <end position="1025"/>
    </location>
</feature>
<dbReference type="EMBL" id="VSWD01000012">
    <property type="protein sequence ID" value="KAK3086140.1"/>
    <property type="molecule type" value="Genomic_DNA"/>
</dbReference>
<dbReference type="SMART" id="SM00248">
    <property type="entry name" value="ANK"/>
    <property type="match status" value="14"/>
</dbReference>
<dbReference type="PANTHER" id="PTHR24133">
    <property type="entry name" value="ANKYRIN DOMAIN-CONTAINING"/>
    <property type="match status" value="1"/>
</dbReference>
<dbReference type="PANTHER" id="PTHR24133:SF40">
    <property type="entry name" value="ANKYRIN REPEAT DOMAIN 44"/>
    <property type="match status" value="1"/>
</dbReference>
<gene>
    <name evidence="8" type="ORF">FSP39_014133</name>
</gene>
<comment type="caution">
    <text evidence="8">The sequence shown here is derived from an EMBL/GenBank/DDBJ whole genome shotgun (WGS) entry which is preliminary data.</text>
</comment>
<organism evidence="8 9">
    <name type="scientific">Pinctada imbricata</name>
    <name type="common">Atlantic pearl-oyster</name>
    <name type="synonym">Pinctada martensii</name>
    <dbReference type="NCBI Taxonomy" id="66713"/>
    <lineage>
        <taxon>Eukaryota</taxon>
        <taxon>Metazoa</taxon>
        <taxon>Spiralia</taxon>
        <taxon>Lophotrochozoa</taxon>
        <taxon>Mollusca</taxon>
        <taxon>Bivalvia</taxon>
        <taxon>Autobranchia</taxon>
        <taxon>Pteriomorphia</taxon>
        <taxon>Pterioida</taxon>
        <taxon>Pterioidea</taxon>
        <taxon>Pteriidae</taxon>
        <taxon>Pinctada</taxon>
    </lineage>
</organism>
<feature type="transmembrane region" description="Helical" evidence="6">
    <location>
        <begin position="1037"/>
        <end position="1056"/>
    </location>
</feature>
<feature type="domain" description="Ion transport" evidence="7">
    <location>
        <begin position="945"/>
        <end position="1108"/>
    </location>
</feature>
<evidence type="ECO:0000313" key="9">
    <source>
        <dbReference type="Proteomes" id="UP001186944"/>
    </source>
</evidence>
<dbReference type="Gene3D" id="1.25.40.20">
    <property type="entry name" value="Ankyrin repeat-containing domain"/>
    <property type="match status" value="4"/>
</dbReference>
<sequence>MSSILLFFFTYRKKFSFQKVLAADGNEKSPHLISSNLQSQMAQCTCTSGVPDSNKHTESLRQQLFDAVLENDVSIIENVIDSINKHMCISKLLTEENYMNALNFAIEHGKFDAAKYLIEISNDDMLLNEFFIQEPHTVRTALHQLTITTLIQEDLVLSLAQLFLHKVNDKLKALTEETRYDVKSKRQRTFPCLHLASLLGKKQLVELYLETGQLHGLTINQRNSKHDTALHWSSRSGHSAIVEYLLNNQADPNIGNDIHTTPLHWAVKYQKREVIEILLNDQRTDVNKVRCVGFSTPLIIASKIGSKNIVELLLAKNADGNVKDPSGKTALHIAIENGHSDVVKLLLGNNTEMTIEDNNGDKAMTTAARKGQADIVLYLLQQNDNPFTKNHMGHDVWYYAYENNDDAVLSVLIDHFLPKAGISTSVQCSVSSILFQAASLGKCKQIETILDRGVSAEITDSEGNSFLHYAAENDQVEVIQTFCKFCDMNIQNKVGITPLHRAVMLHNIKSIRALIRVGVNAAIKDVNGRTVLHLAAMHNLNAQLVQELVAYIINVHSWEDLNAEDENGNNALHIAAEYRRSDLLWEFRHISLYAQNKKGNTPFHLSVHVDSPHVLEKTLDVFEVMDQKGNINEQNLKGESILHLAVCAGIGESVKRLVHLKGDLCAMDINGDTPLHRLVKETVNLTDDCYKQNCLKTLDVIIKESPVWFCKDSTFKTTKVHGHSSELNSKAILQRHRRQSLTYLLHFPKNKEHLSVFALSFAIGAHEFLSTILELDSVKSFSDKEFCYNDVSEIIHLSRSGFLEKNYMHWTSDLSSPIEICGIEMLSHVKDTSRVSKILDIPVIKYIEKVYGKMTRLVFTVLLLLHFLYMATLSLVGLEISSSFRNENSTFSPSGFTGMGFYCILPLEPLILLLFATISMYLESAVHRRELRKSMIPYYVIYIAFSLTIIIWMGLVLAGIRLQDYILAVCLCGGWLYMIALIHVIPGMHLFWRMLKYMVMKDVILFLVVYLIVLFAFTTAFHVLFQISNSISEMYEHWADTAFLIFNLMLGMGELFDENFTPEMKAVSKNAGLAKVLFVGYTVLTTIILLNMLIATMNNTYNKFESRKGSYLRMDTILMGNRIERYLPVEVAKNFYRYLGIELMEIPGEEKGLIINGNLVQKFFLKRSKKEDLPKKSKGYFFGLFPSFFEKVSDDKEDPFDEIQEQVGKLSTELHVISKKVDILLKRKEDNMT</sequence>
<reference evidence="8" key="1">
    <citation type="submission" date="2019-08" db="EMBL/GenBank/DDBJ databases">
        <title>The improved chromosome-level genome for the pearl oyster Pinctada fucata martensii using PacBio sequencing and Hi-C.</title>
        <authorList>
            <person name="Zheng Z."/>
        </authorList>
    </citation>
    <scope>NUCLEOTIDE SEQUENCE</scope>
    <source>
        <strain evidence="8">ZZ-2019</strain>
        <tissue evidence="8">Adductor muscle</tissue>
    </source>
</reference>
<keyword evidence="2 6" id="KW-0812">Transmembrane</keyword>
<feature type="transmembrane region" description="Helical" evidence="6">
    <location>
        <begin position="898"/>
        <end position="918"/>
    </location>
</feature>
<evidence type="ECO:0000256" key="4">
    <source>
        <dbReference type="ARBA" id="ARBA00023136"/>
    </source>
</evidence>
<keyword evidence="3 6" id="KW-1133">Transmembrane helix</keyword>
<dbReference type="SUPFAM" id="SSF48403">
    <property type="entry name" value="Ankyrin repeat"/>
    <property type="match status" value="2"/>
</dbReference>
<dbReference type="GO" id="GO:0005216">
    <property type="term" value="F:monoatomic ion channel activity"/>
    <property type="evidence" value="ECO:0007669"/>
    <property type="project" value="InterPro"/>
</dbReference>
<keyword evidence="9" id="KW-1185">Reference proteome</keyword>
<comment type="subcellular location">
    <subcellularLocation>
        <location evidence="1">Membrane</location>
        <topology evidence="1">Multi-pass membrane protein</topology>
    </subcellularLocation>
</comment>
<feature type="repeat" description="ANK" evidence="5">
    <location>
        <begin position="293"/>
        <end position="325"/>
    </location>
</feature>
<evidence type="ECO:0000256" key="2">
    <source>
        <dbReference type="ARBA" id="ARBA00022692"/>
    </source>
</evidence>
<dbReference type="InterPro" id="IPR005821">
    <property type="entry name" value="Ion_trans_dom"/>
</dbReference>
<dbReference type="PROSITE" id="PS50297">
    <property type="entry name" value="ANK_REP_REGION"/>
    <property type="match status" value="4"/>
</dbReference>
<dbReference type="PROSITE" id="PS50088">
    <property type="entry name" value="ANK_REPEAT"/>
    <property type="match status" value="4"/>
</dbReference>
<evidence type="ECO:0000256" key="1">
    <source>
        <dbReference type="ARBA" id="ARBA00004141"/>
    </source>
</evidence>
<dbReference type="InterPro" id="IPR036770">
    <property type="entry name" value="Ankyrin_rpt-contain_sf"/>
</dbReference>